<proteinExistence type="inferred from homology"/>
<evidence type="ECO:0000259" key="2">
    <source>
        <dbReference type="Pfam" id="PF08450"/>
    </source>
</evidence>
<comment type="caution">
    <text evidence="3">The sequence shown here is derived from an EMBL/GenBank/DDBJ whole genome shotgun (WGS) entry which is preliminary data.</text>
</comment>
<dbReference type="Proteomes" id="UP001205560">
    <property type="component" value="Unassembled WGS sequence"/>
</dbReference>
<accession>A0ABT2A460</accession>
<reference evidence="3 4" key="1">
    <citation type="submission" date="2022-08" db="EMBL/GenBank/DDBJ databases">
        <title>Reclassification of Massilia species as members of the genera Telluria, Duganella, Pseudoduganella, Mokoshia gen. nov. and Zemynaea gen. nov. using orthogonal and non-orthogonal genome-based approaches.</title>
        <authorList>
            <person name="Bowman J.P."/>
        </authorList>
    </citation>
    <scope>NUCLEOTIDE SEQUENCE [LARGE SCALE GENOMIC DNA]</scope>
    <source>
        <strain evidence="3 4">LMG 28164</strain>
    </source>
</reference>
<dbReference type="InterPro" id="IPR013658">
    <property type="entry name" value="SGL"/>
</dbReference>
<evidence type="ECO:0000256" key="1">
    <source>
        <dbReference type="ARBA" id="ARBA00008853"/>
    </source>
</evidence>
<dbReference type="InterPro" id="IPR011042">
    <property type="entry name" value="6-blade_b-propeller_TolB-like"/>
</dbReference>
<dbReference type="PANTHER" id="PTHR10907">
    <property type="entry name" value="REGUCALCIN"/>
    <property type="match status" value="1"/>
</dbReference>
<keyword evidence="4" id="KW-1185">Reference proteome</keyword>
<comment type="similarity">
    <text evidence="1">Belongs to the SMP-30/CGR1 family.</text>
</comment>
<sequence length="297" mass="32102">MMELAVDSRHALGEGIIWNERTGRLLWTDIHDRVLCAYSPAGGAIERWPLPESLCSMALTASDDRLLLGLESGLAFFTLSTGELERICEVESHIPHTRLNDGRVDRQGRFVFGTFNRLNDPKHPVGGFYRLNHDLRLERLPLGDVAIANSICFSLDGRTMYYADTATSEIRCCDYDPASGAVSNPRTFAAHDAAPGAPDGSTIDAEGYLWSARWGAGQVVRFAPDGSVDRVVALAAPHPTCPSFGGPDLDVLYVSSATFELTPAQLRDAPASGGVFACAPGVRGLPEQRFRQPGLTG</sequence>
<protein>
    <submittedName>
        <fullName evidence="3">SMP-30/gluconolactonase/LRE family protein</fullName>
    </submittedName>
</protein>
<dbReference type="PRINTS" id="PR01790">
    <property type="entry name" value="SMP30FAMILY"/>
</dbReference>
<evidence type="ECO:0000313" key="3">
    <source>
        <dbReference type="EMBL" id="MCS0588867.1"/>
    </source>
</evidence>
<feature type="domain" description="SMP-30/Gluconolactonase/LRE-like region" evidence="2">
    <location>
        <begin position="12"/>
        <end position="258"/>
    </location>
</feature>
<name>A0ABT2A460_9BURK</name>
<evidence type="ECO:0000313" key="4">
    <source>
        <dbReference type="Proteomes" id="UP001205560"/>
    </source>
</evidence>
<organism evidence="3 4">
    <name type="scientific">Massilia norwichensis</name>
    <dbReference type="NCBI Taxonomy" id="1442366"/>
    <lineage>
        <taxon>Bacteria</taxon>
        <taxon>Pseudomonadati</taxon>
        <taxon>Pseudomonadota</taxon>
        <taxon>Betaproteobacteria</taxon>
        <taxon>Burkholderiales</taxon>
        <taxon>Oxalobacteraceae</taxon>
        <taxon>Telluria group</taxon>
        <taxon>Massilia</taxon>
    </lineage>
</organism>
<dbReference type="RefSeq" id="WP_258844635.1">
    <property type="nucleotide sequence ID" value="NZ_JANUGX010000005.1"/>
</dbReference>
<dbReference type="InterPro" id="IPR005511">
    <property type="entry name" value="SMP-30"/>
</dbReference>
<dbReference type="Pfam" id="PF08450">
    <property type="entry name" value="SGL"/>
    <property type="match status" value="1"/>
</dbReference>
<dbReference type="EMBL" id="JANUGX010000005">
    <property type="protein sequence ID" value="MCS0588867.1"/>
    <property type="molecule type" value="Genomic_DNA"/>
</dbReference>
<gene>
    <name evidence="3" type="ORF">NX782_06575</name>
</gene>
<dbReference type="Gene3D" id="2.120.10.30">
    <property type="entry name" value="TolB, C-terminal domain"/>
    <property type="match status" value="1"/>
</dbReference>
<dbReference type="PANTHER" id="PTHR10907:SF47">
    <property type="entry name" value="REGUCALCIN"/>
    <property type="match status" value="1"/>
</dbReference>
<dbReference type="SUPFAM" id="SSF63829">
    <property type="entry name" value="Calcium-dependent phosphotriesterase"/>
    <property type="match status" value="1"/>
</dbReference>